<gene>
    <name evidence="1" type="ORF">DCAF_LOCUS22350</name>
</gene>
<name>A0AAV1SEC1_9ROSI</name>
<organism evidence="1 2">
    <name type="scientific">Dovyalis caffra</name>
    <dbReference type="NCBI Taxonomy" id="77055"/>
    <lineage>
        <taxon>Eukaryota</taxon>
        <taxon>Viridiplantae</taxon>
        <taxon>Streptophyta</taxon>
        <taxon>Embryophyta</taxon>
        <taxon>Tracheophyta</taxon>
        <taxon>Spermatophyta</taxon>
        <taxon>Magnoliopsida</taxon>
        <taxon>eudicotyledons</taxon>
        <taxon>Gunneridae</taxon>
        <taxon>Pentapetalae</taxon>
        <taxon>rosids</taxon>
        <taxon>fabids</taxon>
        <taxon>Malpighiales</taxon>
        <taxon>Salicaceae</taxon>
        <taxon>Flacourtieae</taxon>
        <taxon>Dovyalis</taxon>
    </lineage>
</organism>
<reference evidence="1 2" key="1">
    <citation type="submission" date="2024-01" db="EMBL/GenBank/DDBJ databases">
        <authorList>
            <person name="Waweru B."/>
        </authorList>
    </citation>
    <scope>NUCLEOTIDE SEQUENCE [LARGE SCALE GENOMIC DNA]</scope>
</reference>
<dbReference type="Proteomes" id="UP001314170">
    <property type="component" value="Unassembled WGS sequence"/>
</dbReference>
<keyword evidence="2" id="KW-1185">Reference proteome</keyword>
<proteinExistence type="predicted"/>
<accession>A0AAV1SEC1</accession>
<comment type="caution">
    <text evidence="1">The sequence shown here is derived from an EMBL/GenBank/DDBJ whole genome shotgun (WGS) entry which is preliminary data.</text>
</comment>
<evidence type="ECO:0000313" key="2">
    <source>
        <dbReference type="Proteomes" id="UP001314170"/>
    </source>
</evidence>
<sequence length="80" mass="9047">MTESERLKLCMKHKSVPTHPTLPIWHVFEGISSQFCDVLVLSHYGLAIFFKMLEKNCSHPVSIHIYISGEKYPSSPLSSG</sequence>
<evidence type="ECO:0000313" key="1">
    <source>
        <dbReference type="EMBL" id="CAK7349630.1"/>
    </source>
</evidence>
<dbReference type="EMBL" id="CAWUPB010001176">
    <property type="protein sequence ID" value="CAK7349630.1"/>
    <property type="molecule type" value="Genomic_DNA"/>
</dbReference>
<protein>
    <submittedName>
        <fullName evidence="1">Uncharacterized protein</fullName>
    </submittedName>
</protein>
<dbReference type="AlphaFoldDB" id="A0AAV1SEC1"/>